<dbReference type="GeneID" id="67011204"/>
<protein>
    <recommendedName>
        <fullName evidence="2">Heterokaryon incompatibility domain-containing protein</fullName>
    </recommendedName>
</protein>
<reference evidence="3" key="1">
    <citation type="submission" date="2021-05" db="EMBL/GenBank/DDBJ databases">
        <authorList>
            <person name="Stam R."/>
        </authorList>
    </citation>
    <scope>NUCLEOTIDE SEQUENCE</scope>
    <source>
        <strain evidence="3">CS162</strain>
    </source>
</reference>
<accession>A0A8J2IAH3</accession>
<feature type="region of interest" description="Disordered" evidence="1">
    <location>
        <begin position="1"/>
        <end position="24"/>
    </location>
</feature>
<feature type="compositionally biased region" description="Low complexity" evidence="1">
    <location>
        <begin position="1"/>
        <end position="20"/>
    </location>
</feature>
<feature type="domain" description="Heterokaryon incompatibility" evidence="2">
    <location>
        <begin position="76"/>
        <end position="239"/>
    </location>
</feature>
<comment type="caution">
    <text evidence="3">The sequence shown here is derived from an EMBL/GenBank/DDBJ whole genome shotgun (WGS) entry which is preliminary data.</text>
</comment>
<dbReference type="AlphaFoldDB" id="A0A8J2IAH3"/>
<keyword evidence="4" id="KW-1185">Reference proteome</keyword>
<dbReference type="Proteomes" id="UP000676310">
    <property type="component" value="Unassembled WGS sequence"/>
</dbReference>
<dbReference type="PANTHER" id="PTHR24148:SF64">
    <property type="entry name" value="HETEROKARYON INCOMPATIBILITY DOMAIN-CONTAINING PROTEIN"/>
    <property type="match status" value="1"/>
</dbReference>
<evidence type="ECO:0000313" key="4">
    <source>
        <dbReference type="Proteomes" id="UP000676310"/>
    </source>
</evidence>
<dbReference type="Pfam" id="PF06985">
    <property type="entry name" value="HET"/>
    <property type="match status" value="1"/>
</dbReference>
<organism evidence="3 4">
    <name type="scientific">Alternaria atra</name>
    <dbReference type="NCBI Taxonomy" id="119953"/>
    <lineage>
        <taxon>Eukaryota</taxon>
        <taxon>Fungi</taxon>
        <taxon>Dikarya</taxon>
        <taxon>Ascomycota</taxon>
        <taxon>Pezizomycotina</taxon>
        <taxon>Dothideomycetes</taxon>
        <taxon>Pleosporomycetidae</taxon>
        <taxon>Pleosporales</taxon>
        <taxon>Pleosporineae</taxon>
        <taxon>Pleosporaceae</taxon>
        <taxon>Alternaria</taxon>
        <taxon>Alternaria sect. Ulocladioides</taxon>
    </lineage>
</organism>
<gene>
    <name evidence="3" type="ORF">ALTATR162_LOCUS10983</name>
</gene>
<dbReference type="RefSeq" id="XP_043174558.1">
    <property type="nucleotide sequence ID" value="XM_043318623.1"/>
</dbReference>
<dbReference type="EMBL" id="CAJRGZ010000030">
    <property type="protein sequence ID" value="CAG5184586.1"/>
    <property type="molecule type" value="Genomic_DNA"/>
</dbReference>
<evidence type="ECO:0000313" key="3">
    <source>
        <dbReference type="EMBL" id="CAG5184586.1"/>
    </source>
</evidence>
<proteinExistence type="predicted"/>
<evidence type="ECO:0000259" key="2">
    <source>
        <dbReference type="Pfam" id="PF06985"/>
    </source>
</evidence>
<dbReference type="Pfam" id="PF26639">
    <property type="entry name" value="Het-6_barrel"/>
    <property type="match status" value="1"/>
</dbReference>
<dbReference type="OrthoDB" id="194358at2759"/>
<name>A0A8J2IAH3_9PLEO</name>
<dbReference type="PANTHER" id="PTHR24148">
    <property type="entry name" value="ANKYRIN REPEAT DOMAIN-CONTAINING PROTEIN 39 HOMOLOG-RELATED"/>
    <property type="match status" value="1"/>
</dbReference>
<dbReference type="InterPro" id="IPR052895">
    <property type="entry name" value="HetReg/Transcr_Mod"/>
</dbReference>
<dbReference type="InterPro" id="IPR010730">
    <property type="entry name" value="HET"/>
</dbReference>
<sequence length="656" mass="73572">MGHSQSKSSAHKSTSPFSPSTSHDSCATFTYTPLKHPRHFRLLHLTAPWLEKPADWKDVVLRGTLVETSLDDVPEYFALSYTWGDPTLSDVILIDERALKITRSCAAALRRMLKGKSGRTIWVDSICINQAKHDTQAIEERGAQVALMDVIYNKAMQVNVHLGEGDERTEVAIKAVNRLLAASVAALGAKRLGIGEETMRNKYEKVAEEVLLITPDFPYGKLHPLFRLPWFKRVWVFQEVVLARKVVFYCGEHLLNFENLVLAADFTRIPYSKLDAHALHWKSYLDGHDATARCVRLKAQEKETNLDHMALFYVITNLDATQPVDKIYGMYGCAKRLELEWPLPDYTKSVAQAYTEATVACMSQSKNLTVMTLAIGPAMGESGLPSWVPDFSARMTECSPSKPPRICMPILQNKQYSGATQNKWIFMPEARQLKVCGKRCDYVAAVSKPWQVDSATTLLGGAESNSGQVYDCLLNCIDSWFEVALHRNRTHNSSASVADELVAVSDLARLLTTGRAKTTEPPDRFAEYLSVLIGCAREYDTAFRASLIHPDDDLSEYLRNGEMKLSQPMQRAFEYMLPFIWKMAFRTADNSCLGMSNHNARPGDLLVLLHGMATPCLIRPCKGGFNFIGAAFVDGIMNGQFWEGESDEDNEWFILI</sequence>
<evidence type="ECO:0000256" key="1">
    <source>
        <dbReference type="SAM" id="MobiDB-lite"/>
    </source>
</evidence>